<dbReference type="Pfam" id="PF00588">
    <property type="entry name" value="SpoU_methylase"/>
    <property type="match status" value="1"/>
</dbReference>
<dbReference type="EC" id="2.1.1.200" evidence="5"/>
<reference evidence="7 10" key="2">
    <citation type="submission" date="2019-04" db="EMBL/GenBank/DDBJ databases">
        <title>Isolation and culture of sulfate reducing bacteria from the cold seep of the South China Sea.</title>
        <authorList>
            <person name="Sun C."/>
            <person name="Liu R."/>
        </authorList>
    </citation>
    <scope>NUCLEOTIDE SEQUENCE [LARGE SCALE GENOMIC DNA]</scope>
    <source>
        <strain evidence="7 10">CS1</strain>
    </source>
</reference>
<dbReference type="InterPro" id="IPR001537">
    <property type="entry name" value="SpoU_MeTrfase"/>
</dbReference>
<evidence type="ECO:0000259" key="6">
    <source>
        <dbReference type="Pfam" id="PF00588"/>
    </source>
</evidence>
<keyword evidence="5" id="KW-0963">Cytoplasm</keyword>
<comment type="subcellular location">
    <subcellularLocation>
        <location evidence="5">Cytoplasm</location>
    </subcellularLocation>
</comment>
<keyword evidence="3 8" id="KW-0808">Transferase</keyword>
<evidence type="ECO:0000313" key="7">
    <source>
        <dbReference type="EMBL" id="QJT10555.1"/>
    </source>
</evidence>
<dbReference type="Proteomes" id="UP000503251">
    <property type="component" value="Chromosome"/>
</dbReference>
<dbReference type="EMBL" id="QMIF01000005">
    <property type="protein sequence ID" value="TVM34213.1"/>
    <property type="molecule type" value="Genomic_DNA"/>
</dbReference>
<organism evidence="8 9">
    <name type="scientific">Oceanidesulfovibrio marinus</name>
    <dbReference type="NCBI Taxonomy" id="370038"/>
    <lineage>
        <taxon>Bacteria</taxon>
        <taxon>Pseudomonadati</taxon>
        <taxon>Thermodesulfobacteriota</taxon>
        <taxon>Desulfovibrionia</taxon>
        <taxon>Desulfovibrionales</taxon>
        <taxon>Desulfovibrionaceae</taxon>
        <taxon>Oceanidesulfovibrio</taxon>
    </lineage>
</organism>
<proteinExistence type="inferred from homology"/>
<name>A0A6P1ZGV2_9BACT</name>
<keyword evidence="5" id="KW-0819">tRNA processing</keyword>
<evidence type="ECO:0000256" key="2">
    <source>
        <dbReference type="ARBA" id="ARBA00022603"/>
    </source>
</evidence>
<comment type="subunit">
    <text evidence="5">Homodimer.</text>
</comment>
<dbReference type="Gene3D" id="3.40.1280.10">
    <property type="match status" value="1"/>
</dbReference>
<dbReference type="NCBIfam" id="TIGR00050">
    <property type="entry name" value="rRNA_methyl_1"/>
    <property type="match status" value="1"/>
</dbReference>
<comment type="catalytic activity">
    <reaction evidence="5">
        <text>cytidine(32) in tRNA + S-adenosyl-L-methionine = 2'-O-methylcytidine(32) in tRNA + S-adenosyl-L-homocysteine + H(+)</text>
        <dbReference type="Rhea" id="RHEA:42932"/>
        <dbReference type="Rhea" id="RHEA-COMP:10288"/>
        <dbReference type="Rhea" id="RHEA-COMP:10289"/>
        <dbReference type="ChEBI" id="CHEBI:15378"/>
        <dbReference type="ChEBI" id="CHEBI:57856"/>
        <dbReference type="ChEBI" id="CHEBI:59789"/>
        <dbReference type="ChEBI" id="CHEBI:74495"/>
        <dbReference type="ChEBI" id="CHEBI:82748"/>
        <dbReference type="EC" id="2.1.1.200"/>
    </reaction>
</comment>
<dbReference type="Gene3D" id="1.10.8.590">
    <property type="match status" value="1"/>
</dbReference>
<evidence type="ECO:0000256" key="4">
    <source>
        <dbReference type="ARBA" id="ARBA00022691"/>
    </source>
</evidence>
<evidence type="ECO:0000256" key="1">
    <source>
        <dbReference type="ARBA" id="ARBA00007228"/>
    </source>
</evidence>
<comment type="function">
    <text evidence="5">Catalyzes the formation of 2'O-methylated cytidine (Cm32) or 2'O-methylated uridine (Um32) at position 32 in tRNA.</text>
</comment>
<dbReference type="OrthoDB" id="9806346at2"/>
<evidence type="ECO:0000256" key="3">
    <source>
        <dbReference type="ARBA" id="ARBA00022679"/>
    </source>
</evidence>
<dbReference type="Proteomes" id="UP000434052">
    <property type="component" value="Unassembled WGS sequence"/>
</dbReference>
<dbReference type="InterPro" id="IPR029028">
    <property type="entry name" value="Alpha/beta_knot_MTases"/>
</dbReference>
<comment type="catalytic activity">
    <reaction evidence="5">
        <text>uridine(32) in tRNA + S-adenosyl-L-methionine = 2'-O-methyluridine(32) in tRNA + S-adenosyl-L-homocysteine + H(+)</text>
        <dbReference type="Rhea" id="RHEA:42936"/>
        <dbReference type="Rhea" id="RHEA-COMP:10107"/>
        <dbReference type="Rhea" id="RHEA-COMP:10290"/>
        <dbReference type="ChEBI" id="CHEBI:15378"/>
        <dbReference type="ChEBI" id="CHEBI:57856"/>
        <dbReference type="ChEBI" id="CHEBI:59789"/>
        <dbReference type="ChEBI" id="CHEBI:65315"/>
        <dbReference type="ChEBI" id="CHEBI:74478"/>
        <dbReference type="EC" id="2.1.1.200"/>
    </reaction>
</comment>
<keyword evidence="4 5" id="KW-0949">S-adenosyl-L-methionine</keyword>
<feature type="domain" description="tRNA/rRNA methyltransferase SpoU type" evidence="6">
    <location>
        <begin position="5"/>
        <end position="155"/>
    </location>
</feature>
<protein>
    <recommendedName>
        <fullName evidence="5">tRNA (cytidine/uridine-2'-O-)-methyltransferase TrmJ</fullName>
        <ecNumber evidence="5">2.1.1.200</ecNumber>
    </recommendedName>
    <alternativeName>
        <fullName evidence="5">tRNA (cytidine(32)/uridine(32)-2'-O)-methyltransferase</fullName>
    </alternativeName>
    <alternativeName>
        <fullName evidence="5">tRNA Cm32/Um32 methyltransferase</fullName>
    </alternativeName>
</protein>
<dbReference type="GO" id="GO:0002128">
    <property type="term" value="P:tRNA nucleoside ribose methylation"/>
    <property type="evidence" value="ECO:0007669"/>
    <property type="project" value="TreeGrafter"/>
</dbReference>
<keyword evidence="2 5" id="KW-0489">Methyltransferase</keyword>
<dbReference type="PANTHER" id="PTHR42786:SF2">
    <property type="entry name" value="TRNA (CYTIDINE_URIDINE-2'-O-)-METHYLTRANSFERASE TRMJ"/>
    <property type="match status" value="1"/>
</dbReference>
<keyword evidence="10" id="KW-1185">Reference proteome</keyword>
<dbReference type="InterPro" id="IPR004384">
    <property type="entry name" value="RNA_MeTrfase_TrmJ/LasT"/>
</dbReference>
<dbReference type="EMBL" id="CP039543">
    <property type="protein sequence ID" value="QJT10555.1"/>
    <property type="molecule type" value="Genomic_DNA"/>
</dbReference>
<dbReference type="InterPro" id="IPR029026">
    <property type="entry name" value="tRNA_m1G_MTases_N"/>
</dbReference>
<dbReference type="PANTHER" id="PTHR42786">
    <property type="entry name" value="TRNA/RRNA METHYLTRANSFERASE"/>
    <property type="match status" value="1"/>
</dbReference>
<dbReference type="SUPFAM" id="SSF75217">
    <property type="entry name" value="alpha/beta knot"/>
    <property type="match status" value="1"/>
</dbReference>
<evidence type="ECO:0000313" key="8">
    <source>
        <dbReference type="EMBL" id="TVM34213.1"/>
    </source>
</evidence>
<dbReference type="GO" id="GO:0003723">
    <property type="term" value="F:RNA binding"/>
    <property type="evidence" value="ECO:0007669"/>
    <property type="project" value="InterPro"/>
</dbReference>
<dbReference type="PIRSF" id="PIRSF004808">
    <property type="entry name" value="LasT"/>
    <property type="match status" value="1"/>
</dbReference>
<sequence length="254" mass="27850">MLSNLAIVLVKTKFPENVGSAARAMANMGASELVLVSPQSWDEDRALALATPKGAPIVRTARVVDNLETALADYVKVYATTARTGGWRKGIQTPAQAAAEAHEFMGEGKIAVVFGPEDRGLTNEEVEIASRLLTIPTVDDASSLNLAQAVLVVLYQWFASAPGAPFRPSGPPTSRLATHSEQESLFATLQETLLAIDFLKDDNPSYWMLPVRRFLARIKLRKSEFNLLMGICRQVRWMCSQRGLAPHRDEKDAE</sequence>
<dbReference type="GO" id="GO:0160206">
    <property type="term" value="F:tRNA (cytidine(32)/uridine(32)-2'-O)-methyltransferase activity"/>
    <property type="evidence" value="ECO:0007669"/>
    <property type="project" value="UniProtKB-EC"/>
</dbReference>
<comment type="similarity">
    <text evidence="1">Belongs to the class IV-like SAM-binding methyltransferase superfamily. RNA methyltransferase TrmH family.</text>
</comment>
<dbReference type="CDD" id="cd18093">
    <property type="entry name" value="SpoU-like_TrmJ"/>
    <property type="match status" value="1"/>
</dbReference>
<accession>A0A6P1ZGV2</accession>
<evidence type="ECO:0000313" key="10">
    <source>
        <dbReference type="Proteomes" id="UP000503251"/>
    </source>
</evidence>
<gene>
    <name evidence="5" type="primary">trmJ</name>
    <name evidence="8" type="ORF">DQK91_10010</name>
    <name evidence="7" type="ORF">E8L03_17230</name>
</gene>
<evidence type="ECO:0000313" key="9">
    <source>
        <dbReference type="Proteomes" id="UP000434052"/>
    </source>
</evidence>
<reference evidence="8 9" key="1">
    <citation type="submission" date="2018-06" db="EMBL/GenBank/DDBJ databases">
        <title>Complete genome of Desulfovibrio marinus P48SEP.</title>
        <authorList>
            <person name="Crispim J.S."/>
            <person name="Vidigal P.M.P."/>
            <person name="Silva L.C.F."/>
            <person name="Araujo L.C."/>
            <person name="Laguardia C.N."/>
            <person name="Dias R.S."/>
            <person name="Sousa M.P."/>
            <person name="Paula S.O."/>
            <person name="Silva C."/>
        </authorList>
    </citation>
    <scope>NUCLEOTIDE SEQUENCE [LARGE SCALE GENOMIC DNA]</scope>
    <source>
        <strain evidence="8 9">P48SEP</strain>
    </source>
</reference>
<dbReference type="GO" id="GO:0005829">
    <property type="term" value="C:cytosol"/>
    <property type="evidence" value="ECO:0007669"/>
    <property type="project" value="TreeGrafter"/>
</dbReference>
<dbReference type="AlphaFoldDB" id="A0A6P1ZGV2"/>
<dbReference type="RefSeq" id="WP_144305210.1">
    <property type="nucleotide sequence ID" value="NZ_CP039543.1"/>
</dbReference>
<evidence type="ECO:0000256" key="5">
    <source>
        <dbReference type="RuleBase" id="RU362024"/>
    </source>
</evidence>